<dbReference type="Gene3D" id="3.40.50.720">
    <property type="entry name" value="NAD(P)-binding Rossmann-like Domain"/>
    <property type="match status" value="1"/>
</dbReference>
<dbReference type="GO" id="GO:0016491">
    <property type="term" value="F:oxidoreductase activity"/>
    <property type="evidence" value="ECO:0007669"/>
    <property type="project" value="UniProtKB-KW"/>
</dbReference>
<dbReference type="Pfam" id="PF21761">
    <property type="entry name" value="RedAm-like_C"/>
    <property type="match status" value="1"/>
</dbReference>
<dbReference type="EMBL" id="CP149822">
    <property type="protein sequence ID" value="WZN40367.1"/>
    <property type="molecule type" value="Genomic_DNA"/>
</dbReference>
<dbReference type="InterPro" id="IPR013328">
    <property type="entry name" value="6PGD_dom2"/>
</dbReference>
<dbReference type="InterPro" id="IPR051265">
    <property type="entry name" value="HIBADH-related_NP60_sf"/>
</dbReference>
<evidence type="ECO:0000313" key="5">
    <source>
        <dbReference type="Proteomes" id="UP001485459"/>
    </source>
</evidence>
<dbReference type="Pfam" id="PF03446">
    <property type="entry name" value="NAD_binding_2"/>
    <property type="match status" value="1"/>
</dbReference>
<evidence type="ECO:0000259" key="2">
    <source>
        <dbReference type="Pfam" id="PF03446"/>
    </source>
</evidence>
<dbReference type="RefSeq" id="WP_341835290.1">
    <property type="nucleotide sequence ID" value="NZ_CP149822.1"/>
</dbReference>
<dbReference type="InterPro" id="IPR006115">
    <property type="entry name" value="6PGDH_NADP-bd"/>
</dbReference>
<dbReference type="PANTHER" id="PTHR43580">
    <property type="entry name" value="OXIDOREDUCTASE GLYR1-RELATED"/>
    <property type="match status" value="1"/>
</dbReference>
<dbReference type="SUPFAM" id="SSF48179">
    <property type="entry name" value="6-phosphogluconate dehydrogenase C-terminal domain-like"/>
    <property type="match status" value="1"/>
</dbReference>
<evidence type="ECO:0000313" key="4">
    <source>
        <dbReference type="EMBL" id="WZN40367.1"/>
    </source>
</evidence>
<dbReference type="PIRSF" id="PIRSF000103">
    <property type="entry name" value="HIBADH"/>
    <property type="match status" value="1"/>
</dbReference>
<organism evidence="4 5">
    <name type="scientific">Chitinophaga pollutisoli</name>
    <dbReference type="NCBI Taxonomy" id="3133966"/>
    <lineage>
        <taxon>Bacteria</taxon>
        <taxon>Pseudomonadati</taxon>
        <taxon>Bacteroidota</taxon>
        <taxon>Chitinophagia</taxon>
        <taxon>Chitinophagales</taxon>
        <taxon>Chitinophagaceae</taxon>
        <taxon>Chitinophaga</taxon>
    </lineage>
</organism>
<proteinExistence type="predicted"/>
<dbReference type="InterPro" id="IPR036291">
    <property type="entry name" value="NAD(P)-bd_dom_sf"/>
</dbReference>
<sequence length="284" mass="30550">MVKAFLGMGLLGSNFVTAMLEKGDKVNIWNRSPEKAAALEPLGAQAFATPARAVQGAAIVHVTLKDDQSVDEVLAASETGLHPGAIIIDHTTTTKDGAIARTKNWKDKGFNYLHAPVFMGPANARDSSGYMLVSGDQAVIEQVKPLLEKMTGQIVNLGPEEGKAAAMKLVGNCFLVAFTAGLRDTFALASSMGQDARDISGLFDIWNPAQMLPVRIRRMSAGDYSKPSWELNMARKDTQIFIDTVRQSGGELAIMPAIAALMDEWIAKGFGRSDWNVIAKDVAK</sequence>
<dbReference type="SUPFAM" id="SSF51735">
    <property type="entry name" value="NAD(P)-binding Rossmann-fold domains"/>
    <property type="match status" value="1"/>
</dbReference>
<dbReference type="InterPro" id="IPR015815">
    <property type="entry name" value="HIBADH-related"/>
</dbReference>
<gene>
    <name evidence="4" type="ORF">WJU16_20580</name>
</gene>
<dbReference type="Gene3D" id="1.10.1040.10">
    <property type="entry name" value="N-(1-d-carboxylethyl)-l-norvaline Dehydrogenase, domain 2"/>
    <property type="match status" value="1"/>
</dbReference>
<accession>A0ABZ2YKT6</accession>
<dbReference type="InterPro" id="IPR008927">
    <property type="entry name" value="6-PGluconate_DH-like_C_sf"/>
</dbReference>
<keyword evidence="5" id="KW-1185">Reference proteome</keyword>
<name>A0ABZ2YKT6_9BACT</name>
<dbReference type="PANTHER" id="PTHR43580:SF2">
    <property type="entry name" value="CYTOKINE-LIKE NUCLEAR FACTOR N-PAC"/>
    <property type="match status" value="1"/>
</dbReference>
<evidence type="ECO:0000256" key="1">
    <source>
        <dbReference type="ARBA" id="ARBA00023002"/>
    </source>
</evidence>
<dbReference type="EC" id="1.1.-.-" evidence="4"/>
<reference evidence="5" key="1">
    <citation type="submission" date="2024-03" db="EMBL/GenBank/DDBJ databases">
        <title>Chitinophaga horti sp. nov., isolated from garden soil.</title>
        <authorList>
            <person name="Lee D.S."/>
            <person name="Han D.M."/>
            <person name="Baek J.H."/>
            <person name="Choi D.G."/>
            <person name="Jeon J.H."/>
            <person name="Jeon C.O."/>
        </authorList>
    </citation>
    <scope>NUCLEOTIDE SEQUENCE [LARGE SCALE GENOMIC DNA]</scope>
    <source>
        <strain evidence="5">GPA1</strain>
    </source>
</reference>
<evidence type="ECO:0000259" key="3">
    <source>
        <dbReference type="Pfam" id="PF21761"/>
    </source>
</evidence>
<keyword evidence="1 4" id="KW-0560">Oxidoreductase</keyword>
<dbReference type="Proteomes" id="UP001485459">
    <property type="component" value="Chromosome"/>
</dbReference>
<protein>
    <submittedName>
        <fullName evidence="4">NAD(P)-dependent oxidoreductase</fullName>
        <ecNumber evidence="4">1.1.-.-</ecNumber>
    </submittedName>
</protein>
<feature type="domain" description="6-phosphogluconate dehydrogenase NADP-binding" evidence="2">
    <location>
        <begin position="4"/>
        <end position="158"/>
    </location>
</feature>
<dbReference type="InterPro" id="IPR048666">
    <property type="entry name" value="RedAm-like_C"/>
</dbReference>
<feature type="domain" description="NADPH-dependent reductive aminase-like C-terminal" evidence="3">
    <location>
        <begin position="162"/>
        <end position="282"/>
    </location>
</feature>